<keyword evidence="3" id="KW-1185">Reference proteome</keyword>
<reference evidence="2 3" key="1">
    <citation type="submission" date="2019-11" db="EMBL/GenBank/DDBJ databases">
        <title>Whole genome sequence of Oryza granulata.</title>
        <authorList>
            <person name="Li W."/>
        </authorList>
    </citation>
    <scope>NUCLEOTIDE SEQUENCE [LARGE SCALE GENOMIC DNA]</scope>
    <source>
        <strain evidence="3">cv. Menghai</strain>
        <tissue evidence="2">Leaf</tissue>
    </source>
</reference>
<accession>A0A6G1DBV9</accession>
<dbReference type="AlphaFoldDB" id="A0A6G1DBV9"/>
<feature type="region of interest" description="Disordered" evidence="1">
    <location>
        <begin position="50"/>
        <end position="108"/>
    </location>
</feature>
<evidence type="ECO:0000313" key="2">
    <source>
        <dbReference type="EMBL" id="KAF0909634.1"/>
    </source>
</evidence>
<gene>
    <name evidence="2" type="ORF">E2562_000003</name>
</gene>
<protein>
    <submittedName>
        <fullName evidence="2">Uncharacterized protein</fullName>
    </submittedName>
</protein>
<dbReference type="EMBL" id="SPHZ02000006">
    <property type="protein sequence ID" value="KAF0909634.1"/>
    <property type="molecule type" value="Genomic_DNA"/>
</dbReference>
<organism evidence="2 3">
    <name type="scientific">Oryza meyeriana var. granulata</name>
    <dbReference type="NCBI Taxonomy" id="110450"/>
    <lineage>
        <taxon>Eukaryota</taxon>
        <taxon>Viridiplantae</taxon>
        <taxon>Streptophyta</taxon>
        <taxon>Embryophyta</taxon>
        <taxon>Tracheophyta</taxon>
        <taxon>Spermatophyta</taxon>
        <taxon>Magnoliopsida</taxon>
        <taxon>Liliopsida</taxon>
        <taxon>Poales</taxon>
        <taxon>Poaceae</taxon>
        <taxon>BOP clade</taxon>
        <taxon>Oryzoideae</taxon>
        <taxon>Oryzeae</taxon>
        <taxon>Oryzinae</taxon>
        <taxon>Oryza</taxon>
        <taxon>Oryza meyeriana</taxon>
    </lineage>
</organism>
<evidence type="ECO:0000313" key="3">
    <source>
        <dbReference type="Proteomes" id="UP000479710"/>
    </source>
</evidence>
<evidence type="ECO:0000256" key="1">
    <source>
        <dbReference type="SAM" id="MobiDB-lite"/>
    </source>
</evidence>
<feature type="region of interest" description="Disordered" evidence="1">
    <location>
        <begin position="1"/>
        <end position="20"/>
    </location>
</feature>
<dbReference type="Proteomes" id="UP000479710">
    <property type="component" value="Unassembled WGS sequence"/>
</dbReference>
<proteinExistence type="predicted"/>
<name>A0A6G1DBV9_9ORYZ</name>
<comment type="caution">
    <text evidence="2">The sequence shown here is derived from an EMBL/GenBank/DDBJ whole genome shotgun (WGS) entry which is preliminary data.</text>
</comment>
<sequence>MALGAYPREEPNSVVPTHHGLDFGDVLSKVKEGLLEGVVHIDEDEEAIEEARGGGAGATVENDEPPRGGVGRRVQSRARGGGGLWRARQVGEPGVDNNNAGLEWERNW</sequence>